<dbReference type="PANTHER" id="PTHR48019">
    <property type="entry name" value="SERUM RESPONSE FACTOR HOMOLOG"/>
    <property type="match status" value="1"/>
</dbReference>
<dbReference type="Proteomes" id="UP001151752">
    <property type="component" value="Chromosome 1"/>
</dbReference>
<reference evidence="3" key="1">
    <citation type="submission" date="2022-11" db="EMBL/GenBank/DDBJ databases">
        <authorList>
            <person name="Hyden B.L."/>
            <person name="Feng K."/>
            <person name="Yates T."/>
            <person name="Jawdy S."/>
            <person name="Smart L.B."/>
            <person name="Muchero W."/>
        </authorList>
    </citation>
    <scope>NUCLEOTIDE SEQUENCE</scope>
    <source>
        <tissue evidence="3">Shoot tip</tissue>
    </source>
</reference>
<keyword evidence="4" id="KW-1185">Reference proteome</keyword>
<evidence type="ECO:0000313" key="4">
    <source>
        <dbReference type="Proteomes" id="UP001151752"/>
    </source>
</evidence>
<name>A0A9Q0T5T2_9ROSI</name>
<dbReference type="Pfam" id="PF01486">
    <property type="entry name" value="K-box"/>
    <property type="match status" value="1"/>
</dbReference>
<proteinExistence type="predicted"/>
<reference evidence="3" key="2">
    <citation type="journal article" date="2023" name="Int. J. Mol. Sci.">
        <title>De Novo Assembly and Annotation of 11 Diverse Shrub Willow (Salix) Genomes Reveals Novel Gene Organization in Sex-Linked Regions.</title>
        <authorList>
            <person name="Hyden B."/>
            <person name="Feng K."/>
            <person name="Yates T.B."/>
            <person name="Jawdy S."/>
            <person name="Cereghino C."/>
            <person name="Smart L.B."/>
            <person name="Muchero W."/>
        </authorList>
    </citation>
    <scope>NUCLEOTIDE SEQUENCE</scope>
    <source>
        <tissue evidence="3">Shoot tip</tissue>
    </source>
</reference>
<accession>A0A9Q0T5T2</accession>
<sequence>MFKDFIAADHLVSSCSAVNLFSMNKTIERYQKRAKDAGISSKMGKDNMEPVKEDTFTLAKKIEHLEISKRKLLGDGLEPCSIDELNQLENQLERSLTRIRARKVMASQARKGKRGPPKIFQNQLFREQIEKLKGEEKILMEENTKLREKCGMQPLDLSSAKTPQGLQERQIVEVETELSIGPPKPQGLINSS</sequence>
<feature type="domain" description="K-box" evidence="2">
    <location>
        <begin position="48"/>
        <end position="156"/>
    </location>
</feature>
<dbReference type="GO" id="GO:0005634">
    <property type="term" value="C:nucleus"/>
    <property type="evidence" value="ECO:0007669"/>
    <property type="project" value="InterPro"/>
</dbReference>
<evidence type="ECO:0000259" key="2">
    <source>
        <dbReference type="PROSITE" id="PS51297"/>
    </source>
</evidence>
<evidence type="ECO:0000256" key="1">
    <source>
        <dbReference type="SAM" id="Coils"/>
    </source>
</evidence>
<comment type="caution">
    <text evidence="3">The sequence shown here is derived from an EMBL/GenBank/DDBJ whole genome shotgun (WGS) entry which is preliminary data.</text>
</comment>
<gene>
    <name evidence="3" type="ORF">OIU74_012906</name>
</gene>
<keyword evidence="1" id="KW-0175">Coiled coil</keyword>
<dbReference type="InterPro" id="IPR002487">
    <property type="entry name" value="TF_Kbox"/>
</dbReference>
<evidence type="ECO:0000313" key="3">
    <source>
        <dbReference type="EMBL" id="KAJ6701625.1"/>
    </source>
</evidence>
<organism evidence="3 4">
    <name type="scientific">Salix koriyanagi</name>
    <dbReference type="NCBI Taxonomy" id="2511006"/>
    <lineage>
        <taxon>Eukaryota</taxon>
        <taxon>Viridiplantae</taxon>
        <taxon>Streptophyta</taxon>
        <taxon>Embryophyta</taxon>
        <taxon>Tracheophyta</taxon>
        <taxon>Spermatophyta</taxon>
        <taxon>Magnoliopsida</taxon>
        <taxon>eudicotyledons</taxon>
        <taxon>Gunneridae</taxon>
        <taxon>Pentapetalae</taxon>
        <taxon>rosids</taxon>
        <taxon>fabids</taxon>
        <taxon>Malpighiales</taxon>
        <taxon>Salicaceae</taxon>
        <taxon>Saliceae</taxon>
        <taxon>Salix</taxon>
    </lineage>
</organism>
<dbReference type="InterPro" id="IPR050142">
    <property type="entry name" value="MADS-box/MEF2_TF"/>
</dbReference>
<protein>
    <recommendedName>
        <fullName evidence="2">K-box domain-containing protein</fullName>
    </recommendedName>
</protein>
<dbReference type="AlphaFoldDB" id="A0A9Q0T5T2"/>
<dbReference type="EMBL" id="JAPFFM010000016">
    <property type="protein sequence ID" value="KAJ6701625.1"/>
    <property type="molecule type" value="Genomic_DNA"/>
</dbReference>
<dbReference type="PROSITE" id="PS51297">
    <property type="entry name" value="K_BOX"/>
    <property type="match status" value="1"/>
</dbReference>
<dbReference type="GO" id="GO:0003700">
    <property type="term" value="F:DNA-binding transcription factor activity"/>
    <property type="evidence" value="ECO:0007669"/>
    <property type="project" value="InterPro"/>
</dbReference>
<feature type="coiled-coil region" evidence="1">
    <location>
        <begin position="82"/>
        <end position="149"/>
    </location>
</feature>